<keyword evidence="10" id="KW-1185">Reference proteome</keyword>
<comment type="subcellular location">
    <subcellularLocation>
        <location evidence="1">Cell outer membrane</location>
    </subcellularLocation>
</comment>
<feature type="chain" id="PRO_5019157924" evidence="6">
    <location>
        <begin position="22"/>
        <end position="514"/>
    </location>
</feature>
<evidence type="ECO:0000256" key="6">
    <source>
        <dbReference type="SAM" id="SignalP"/>
    </source>
</evidence>
<dbReference type="InterPro" id="IPR012944">
    <property type="entry name" value="SusD_RagB_dom"/>
</dbReference>
<protein>
    <submittedName>
        <fullName evidence="9">Putative outer membrane starch-binding protein</fullName>
    </submittedName>
</protein>
<dbReference type="AlphaFoldDB" id="A0A419W677"/>
<dbReference type="RefSeq" id="WP_120272309.1">
    <property type="nucleotide sequence ID" value="NZ_RAPN01000001.1"/>
</dbReference>
<dbReference type="Gene3D" id="1.25.40.390">
    <property type="match status" value="1"/>
</dbReference>
<evidence type="ECO:0000256" key="2">
    <source>
        <dbReference type="ARBA" id="ARBA00006275"/>
    </source>
</evidence>
<proteinExistence type="inferred from homology"/>
<gene>
    <name evidence="9" type="ORF">BC643_1306</name>
</gene>
<evidence type="ECO:0000256" key="5">
    <source>
        <dbReference type="ARBA" id="ARBA00023237"/>
    </source>
</evidence>
<dbReference type="Proteomes" id="UP000283387">
    <property type="component" value="Unassembled WGS sequence"/>
</dbReference>
<feature type="domain" description="SusD-like N-terminal" evidence="8">
    <location>
        <begin position="89"/>
        <end position="227"/>
    </location>
</feature>
<evidence type="ECO:0000256" key="3">
    <source>
        <dbReference type="ARBA" id="ARBA00022729"/>
    </source>
</evidence>
<sequence length="514" mass="58723">MKKIKYLLLIAILAFQFTACNDWLTVLPENEQVSDEYWTSKEEVESVLAAGYVYLRDAVPYLVRWGELRGAGIYTTVGGNVSGGDLQTFQVTADDTYMCTWAPLYKVINMSNSVIANAETVLQRDATFDEAVMNSYLTEAYFLRALSYFYIVRNWRDAPLITEPYETDKISYEKEKSTEAEIIAQIKEDISTALATGAAKEKFEEDWATKGRATKWALHALMADVCLWNEEYETAVMHCNEIIDATSSFRPVFVTDPTKWYELYYPGNSNGSIFEINWDQSTYSQSNSLATMFGKSGNIFQYTDQMLMDWIEETDLTGTNDAVRTMYGGYVTDVVVTNYQKATTGYVWKYSGIGLQDQVRASSTEQDPNFIVYRMADVMLMKAEALISVGTQSWQTAIDLINTIRTRSNLPALEPVLEELSEADMLELVLHERNMELAAEGKRWYDLLRLGKRDGFAYRDKFLVNMVVDYNNTANPAWIRSVLNNDDALYLPIETSEIENNRKLVQNPYYQVLN</sequence>
<organism evidence="9 10">
    <name type="scientific">Mangrovibacterium diazotrophicum</name>
    <dbReference type="NCBI Taxonomy" id="1261403"/>
    <lineage>
        <taxon>Bacteria</taxon>
        <taxon>Pseudomonadati</taxon>
        <taxon>Bacteroidota</taxon>
        <taxon>Bacteroidia</taxon>
        <taxon>Marinilabiliales</taxon>
        <taxon>Prolixibacteraceae</taxon>
        <taxon>Mangrovibacterium</taxon>
    </lineage>
</organism>
<accession>A0A419W677</accession>
<evidence type="ECO:0000259" key="8">
    <source>
        <dbReference type="Pfam" id="PF14322"/>
    </source>
</evidence>
<dbReference type="GO" id="GO:0009279">
    <property type="term" value="C:cell outer membrane"/>
    <property type="evidence" value="ECO:0007669"/>
    <property type="project" value="UniProtKB-SubCell"/>
</dbReference>
<keyword evidence="4" id="KW-0472">Membrane</keyword>
<dbReference type="SUPFAM" id="SSF48452">
    <property type="entry name" value="TPR-like"/>
    <property type="match status" value="1"/>
</dbReference>
<dbReference type="OrthoDB" id="617686at2"/>
<dbReference type="InterPro" id="IPR011990">
    <property type="entry name" value="TPR-like_helical_dom_sf"/>
</dbReference>
<evidence type="ECO:0000259" key="7">
    <source>
        <dbReference type="Pfam" id="PF07980"/>
    </source>
</evidence>
<comment type="similarity">
    <text evidence="2">Belongs to the SusD family.</text>
</comment>
<name>A0A419W677_9BACT</name>
<keyword evidence="3 6" id="KW-0732">Signal</keyword>
<feature type="signal peptide" evidence="6">
    <location>
        <begin position="1"/>
        <end position="21"/>
    </location>
</feature>
<evidence type="ECO:0000313" key="9">
    <source>
        <dbReference type="EMBL" id="RKD90959.1"/>
    </source>
</evidence>
<dbReference type="InterPro" id="IPR033985">
    <property type="entry name" value="SusD-like_N"/>
</dbReference>
<dbReference type="Pfam" id="PF14322">
    <property type="entry name" value="SusD-like_3"/>
    <property type="match status" value="1"/>
</dbReference>
<reference evidence="9 10" key="1">
    <citation type="submission" date="2018-09" db="EMBL/GenBank/DDBJ databases">
        <title>Genomic Encyclopedia of Archaeal and Bacterial Type Strains, Phase II (KMG-II): from individual species to whole genera.</title>
        <authorList>
            <person name="Goeker M."/>
        </authorList>
    </citation>
    <scope>NUCLEOTIDE SEQUENCE [LARGE SCALE GENOMIC DNA]</scope>
    <source>
        <strain evidence="9 10">DSM 27148</strain>
    </source>
</reference>
<evidence type="ECO:0000313" key="10">
    <source>
        <dbReference type="Proteomes" id="UP000283387"/>
    </source>
</evidence>
<comment type="caution">
    <text evidence="9">The sequence shown here is derived from an EMBL/GenBank/DDBJ whole genome shotgun (WGS) entry which is preliminary data.</text>
</comment>
<feature type="domain" description="RagB/SusD" evidence="7">
    <location>
        <begin position="322"/>
        <end position="510"/>
    </location>
</feature>
<evidence type="ECO:0000256" key="4">
    <source>
        <dbReference type="ARBA" id="ARBA00023136"/>
    </source>
</evidence>
<dbReference type="Pfam" id="PF07980">
    <property type="entry name" value="SusD_RagB"/>
    <property type="match status" value="1"/>
</dbReference>
<evidence type="ECO:0000256" key="1">
    <source>
        <dbReference type="ARBA" id="ARBA00004442"/>
    </source>
</evidence>
<keyword evidence="5" id="KW-0998">Cell outer membrane</keyword>
<dbReference type="EMBL" id="RAPN01000001">
    <property type="protein sequence ID" value="RKD90959.1"/>
    <property type="molecule type" value="Genomic_DNA"/>
</dbReference>